<dbReference type="SUPFAM" id="SSF46955">
    <property type="entry name" value="Putative DNA-binding domain"/>
    <property type="match status" value="1"/>
</dbReference>
<evidence type="ECO:0000313" key="3">
    <source>
        <dbReference type="Proteomes" id="UP001157910"/>
    </source>
</evidence>
<accession>A0ABY1QS78</accession>
<keyword evidence="3" id="KW-1185">Reference proteome</keyword>
<name>A0ABY1QS78_9SPHN</name>
<reference evidence="2 3" key="1">
    <citation type="submission" date="2017-05" db="EMBL/GenBank/DDBJ databases">
        <authorList>
            <person name="Varghese N."/>
            <person name="Submissions S."/>
        </authorList>
    </citation>
    <scope>NUCLEOTIDE SEQUENCE [LARGE SCALE GENOMIC DNA]</scope>
    <source>
        <strain evidence="2 3">SM16</strain>
    </source>
</reference>
<dbReference type="InterPro" id="IPR050678">
    <property type="entry name" value="DNA_Partitioning_ATPase"/>
</dbReference>
<dbReference type="SUPFAM" id="SSF52540">
    <property type="entry name" value="P-loop containing nucleoside triphosphate hydrolases"/>
    <property type="match status" value="1"/>
</dbReference>
<dbReference type="InterPro" id="IPR025669">
    <property type="entry name" value="AAA_dom"/>
</dbReference>
<dbReference type="PANTHER" id="PTHR13696:SF52">
    <property type="entry name" value="PARA FAMILY PROTEIN CT_582"/>
    <property type="match status" value="1"/>
</dbReference>
<gene>
    <name evidence="2" type="ORF">SAMN06296065_11170</name>
</gene>
<dbReference type="InterPro" id="IPR009061">
    <property type="entry name" value="DNA-bd_dom_put_sf"/>
</dbReference>
<protein>
    <submittedName>
        <fullName evidence="2">Chromosome partitioning protein</fullName>
    </submittedName>
</protein>
<proteinExistence type="predicted"/>
<organism evidence="2 3">
    <name type="scientific">Novosphingobium panipatense</name>
    <dbReference type="NCBI Taxonomy" id="428991"/>
    <lineage>
        <taxon>Bacteria</taxon>
        <taxon>Pseudomonadati</taxon>
        <taxon>Pseudomonadota</taxon>
        <taxon>Alphaproteobacteria</taxon>
        <taxon>Sphingomonadales</taxon>
        <taxon>Sphingomonadaceae</taxon>
        <taxon>Novosphingobium</taxon>
    </lineage>
</organism>
<dbReference type="InterPro" id="IPR027417">
    <property type="entry name" value="P-loop_NTPase"/>
</dbReference>
<comment type="caution">
    <text evidence="2">The sequence shown here is derived from an EMBL/GenBank/DDBJ whole genome shotgun (WGS) entry which is preliminary data.</text>
</comment>
<dbReference type="CDD" id="cd02042">
    <property type="entry name" value="ParAB_family"/>
    <property type="match status" value="1"/>
</dbReference>
<sequence>MLETYNAGRVWFQTFKMVDMATHPANEAPADVHGDELLDDTLGLLHRKALTILKRIRDGALDPETGHKVGPSYPISKAASLVGRTASAIREAERDGRLPPRDRTASGHRVQYTLEELDHMRAVFGTRPWRAPGDVPAIISVSNFKGGVGKSTLALHLAQHFAVRGYRVLFIDCDSQASSTMMFGYRPDVDLGEDDTLYGHFHNPELLGVRSIIRKTHFYGLDLIPANLKLYNLEYEIAGYLAQNQSFDIIDLIAQAIDTVVDDYDVVVMDPPPALGMVSMAVLQAANAMVIPAPPSVIDFASTVSFIDMARTTMRQLEQLGGRVKPAYNFIRLVGSRVDESKSMHREILSMMRQVFGGSMISSVLKVSAEIDNASSRMKTVYELERPVTSHEVHNRCVRFLNDVCHDIEMDVLRTWESRAHKID</sequence>
<dbReference type="Pfam" id="PF13614">
    <property type="entry name" value="AAA_31"/>
    <property type="match status" value="1"/>
</dbReference>
<evidence type="ECO:0000313" key="2">
    <source>
        <dbReference type="EMBL" id="SMP78659.1"/>
    </source>
</evidence>
<dbReference type="PANTHER" id="PTHR13696">
    <property type="entry name" value="P-LOOP CONTAINING NUCLEOSIDE TRIPHOSPHATE HYDROLASE"/>
    <property type="match status" value="1"/>
</dbReference>
<feature type="domain" description="AAA" evidence="1">
    <location>
        <begin position="138"/>
        <end position="296"/>
    </location>
</feature>
<dbReference type="Proteomes" id="UP001157910">
    <property type="component" value="Unassembled WGS sequence"/>
</dbReference>
<dbReference type="EMBL" id="FXUI01000011">
    <property type="protein sequence ID" value="SMP78659.1"/>
    <property type="molecule type" value="Genomic_DNA"/>
</dbReference>
<dbReference type="Gene3D" id="3.40.50.300">
    <property type="entry name" value="P-loop containing nucleotide triphosphate hydrolases"/>
    <property type="match status" value="1"/>
</dbReference>
<evidence type="ECO:0000259" key="1">
    <source>
        <dbReference type="Pfam" id="PF13614"/>
    </source>
</evidence>